<dbReference type="AlphaFoldDB" id="A0A0K2TP78"/>
<name>A0A0K2TP78_LEPSM</name>
<evidence type="ECO:0000313" key="1">
    <source>
        <dbReference type="EMBL" id="CDW27655.1"/>
    </source>
</evidence>
<sequence length="66" mass="8039">MLQDCPLLFPWQKRLTSNNGIGREDKVSRITETIQPFKWTQSQRYELLVCYVHTYHLRIQINERVF</sequence>
<reference evidence="1" key="1">
    <citation type="submission" date="2014-05" db="EMBL/GenBank/DDBJ databases">
        <authorList>
            <person name="Chronopoulou M."/>
        </authorList>
    </citation>
    <scope>NUCLEOTIDE SEQUENCE</scope>
    <source>
        <tissue evidence="1">Whole organism</tissue>
    </source>
</reference>
<protein>
    <submittedName>
        <fullName evidence="1">Uncharacterized protein</fullName>
    </submittedName>
</protein>
<organism evidence="1">
    <name type="scientific">Lepeophtheirus salmonis</name>
    <name type="common">Salmon louse</name>
    <name type="synonym">Caligus salmonis</name>
    <dbReference type="NCBI Taxonomy" id="72036"/>
    <lineage>
        <taxon>Eukaryota</taxon>
        <taxon>Metazoa</taxon>
        <taxon>Ecdysozoa</taxon>
        <taxon>Arthropoda</taxon>
        <taxon>Crustacea</taxon>
        <taxon>Multicrustacea</taxon>
        <taxon>Hexanauplia</taxon>
        <taxon>Copepoda</taxon>
        <taxon>Siphonostomatoida</taxon>
        <taxon>Caligidae</taxon>
        <taxon>Lepeophtheirus</taxon>
    </lineage>
</organism>
<dbReference type="EMBL" id="HACA01010294">
    <property type="protein sequence ID" value="CDW27655.1"/>
    <property type="molecule type" value="Transcribed_RNA"/>
</dbReference>
<proteinExistence type="predicted"/>
<accession>A0A0K2TP78</accession>